<dbReference type="EMBL" id="JW872726">
    <property type="protein sequence ID" value="AFP05244.1"/>
    <property type="molecule type" value="mRNA"/>
</dbReference>
<keyword evidence="4 5" id="KW-0808">Transferase</keyword>
<dbReference type="Gene3D" id="3.40.50.300">
    <property type="entry name" value="P-loop containing nucleotide triphosphate hydrolases"/>
    <property type="match status" value="1"/>
</dbReference>
<accession>V9L1W0</accession>
<keyword evidence="3" id="KW-0963">Cytoplasm</keyword>
<dbReference type="InterPro" id="IPR027417">
    <property type="entry name" value="P-loop_NTPase"/>
</dbReference>
<dbReference type="AlphaFoldDB" id="V9L1W0"/>
<proteinExistence type="evidence at transcript level"/>
<sequence length="296" mass="34914">MDSSMRCGMTRVEGVCMLEPFAHIWSRVCAFQAFSDDLLIATYPKAGTTWTQEIVDLINNDGDVALSQRAPTHLRIPFLDIPKIADLPQFPSGLELLEKMASPRTIKTHLPFQLIPPSFWDQNCKVIYVARNGKDNAVSYFHFDRMNLLQPEPGTWSQYLTRFMEGNVPWGSWFDHVKRFWDERENHRILYLFYEDMKEDPRREILKIVEFMDKKLDDEVIDNIVDRTSFNTMKDNKMSNYTTFPATIFNHEISPFMRKGTVGDWKNYFTINQNKLFDSRYKLEMENTSLQFRTEI</sequence>
<protein>
    <recommendedName>
        <fullName evidence="5">Sulfotransferase</fullName>
        <ecNumber evidence="5">2.8.2.-</ecNumber>
    </recommendedName>
</protein>
<evidence type="ECO:0000256" key="1">
    <source>
        <dbReference type="ARBA" id="ARBA00004496"/>
    </source>
</evidence>
<evidence type="ECO:0000259" key="6">
    <source>
        <dbReference type="Pfam" id="PF00685"/>
    </source>
</evidence>
<reference evidence="7" key="1">
    <citation type="journal article" date="2014" name="Nature">
        <title>Elephant shark genome provides unique insights into gnathostome evolution.</title>
        <authorList>
            <consortium name="International Elephant Shark Genome Sequencing Consortium"/>
            <person name="Venkatesh B."/>
            <person name="Lee A.P."/>
            <person name="Ravi V."/>
            <person name="Maurya A.K."/>
            <person name="Lian M.M."/>
            <person name="Swann J.B."/>
            <person name="Ohta Y."/>
            <person name="Flajnik M.F."/>
            <person name="Sutoh Y."/>
            <person name="Kasahara M."/>
            <person name="Hoon S."/>
            <person name="Gangu V."/>
            <person name="Roy S.W."/>
            <person name="Irimia M."/>
            <person name="Korzh V."/>
            <person name="Kondrychyn I."/>
            <person name="Lim Z.W."/>
            <person name="Tay B.H."/>
            <person name="Tohari S."/>
            <person name="Kong K.W."/>
            <person name="Ho S."/>
            <person name="Lorente-Galdos B."/>
            <person name="Quilez J."/>
            <person name="Marques-Bonet T."/>
            <person name="Raney B.J."/>
            <person name="Ingham P.W."/>
            <person name="Tay A."/>
            <person name="Hillier L.W."/>
            <person name="Minx P."/>
            <person name="Boehm T."/>
            <person name="Wilson R.K."/>
            <person name="Brenner S."/>
            <person name="Warren W.C."/>
        </authorList>
    </citation>
    <scope>NUCLEOTIDE SEQUENCE</scope>
    <source>
        <tissue evidence="7">Heart</tissue>
    </source>
</reference>
<feature type="domain" description="Sulfotransferase" evidence="6">
    <location>
        <begin position="36"/>
        <end position="288"/>
    </location>
</feature>
<dbReference type="GO" id="GO:0005737">
    <property type="term" value="C:cytoplasm"/>
    <property type="evidence" value="ECO:0007669"/>
    <property type="project" value="UniProtKB-SubCell"/>
</dbReference>
<dbReference type="InterPro" id="IPR000863">
    <property type="entry name" value="Sulfotransferase_dom"/>
</dbReference>
<dbReference type="PANTHER" id="PTHR11783">
    <property type="entry name" value="SULFOTRANSFERASE SULT"/>
    <property type="match status" value="1"/>
</dbReference>
<evidence type="ECO:0000256" key="3">
    <source>
        <dbReference type="ARBA" id="ARBA00022490"/>
    </source>
</evidence>
<organism evidence="7">
    <name type="scientific">Callorhinchus milii</name>
    <name type="common">Ghost shark</name>
    <dbReference type="NCBI Taxonomy" id="7868"/>
    <lineage>
        <taxon>Eukaryota</taxon>
        <taxon>Metazoa</taxon>
        <taxon>Chordata</taxon>
        <taxon>Craniata</taxon>
        <taxon>Vertebrata</taxon>
        <taxon>Chondrichthyes</taxon>
        <taxon>Holocephali</taxon>
        <taxon>Chimaeriformes</taxon>
        <taxon>Callorhinchidae</taxon>
        <taxon>Callorhinchus</taxon>
    </lineage>
</organism>
<evidence type="ECO:0000256" key="5">
    <source>
        <dbReference type="RuleBase" id="RU361155"/>
    </source>
</evidence>
<dbReference type="EC" id="2.8.2.-" evidence="5"/>
<dbReference type="Pfam" id="PF00685">
    <property type="entry name" value="Sulfotransfer_1"/>
    <property type="match status" value="1"/>
</dbReference>
<name>V9L1W0_CALMI</name>
<evidence type="ECO:0000256" key="2">
    <source>
        <dbReference type="ARBA" id="ARBA00005771"/>
    </source>
</evidence>
<evidence type="ECO:0000313" key="7">
    <source>
        <dbReference type="EMBL" id="AFP05244.1"/>
    </source>
</evidence>
<dbReference type="FunFam" id="3.40.50.300:FF:000433">
    <property type="entry name" value="Estrogen sulfotransferase"/>
    <property type="match status" value="1"/>
</dbReference>
<evidence type="ECO:0000256" key="4">
    <source>
        <dbReference type="ARBA" id="ARBA00022679"/>
    </source>
</evidence>
<comment type="subcellular location">
    <subcellularLocation>
        <location evidence="1">Cytoplasm</location>
    </subcellularLocation>
</comment>
<comment type="similarity">
    <text evidence="2 5">Belongs to the sulfotransferase 1 family.</text>
</comment>
<dbReference type="SUPFAM" id="SSF52540">
    <property type="entry name" value="P-loop containing nucleoside triphosphate hydrolases"/>
    <property type="match status" value="1"/>
</dbReference>
<dbReference type="GO" id="GO:0008146">
    <property type="term" value="F:sulfotransferase activity"/>
    <property type="evidence" value="ECO:0007669"/>
    <property type="project" value="InterPro"/>
</dbReference>